<dbReference type="EMBL" id="JACAZI010000012">
    <property type="protein sequence ID" value="KAF7347731.1"/>
    <property type="molecule type" value="Genomic_DNA"/>
</dbReference>
<dbReference type="Proteomes" id="UP000620124">
    <property type="component" value="Unassembled WGS sequence"/>
</dbReference>
<dbReference type="AlphaFoldDB" id="A0A8H6XWA5"/>
<gene>
    <name evidence="4" type="ORF">MVEN_01530300</name>
</gene>
<dbReference type="PANTHER" id="PTHR22977">
    <property type="entry name" value="COX ASSEMBLY MITOCHONDRIAL PROTEIN"/>
    <property type="match status" value="1"/>
</dbReference>
<dbReference type="InterPro" id="IPR013892">
    <property type="entry name" value="Cyt_c_biogenesis_Cmc1-like"/>
</dbReference>
<proteinExistence type="inferred from homology"/>
<keyword evidence="3" id="KW-0472">Membrane</keyword>
<keyword evidence="2" id="KW-1015">Disulfide bond</keyword>
<comment type="function">
    <text evidence="3">Required for mitochondrial cytochrome c oxidase (COX) assembly and respiration.</text>
</comment>
<keyword evidence="3" id="KW-0999">Mitochondrion inner membrane</keyword>
<dbReference type="GO" id="GO:0005743">
    <property type="term" value="C:mitochondrial inner membrane"/>
    <property type="evidence" value="ECO:0007669"/>
    <property type="project" value="UniProtKB-SubCell"/>
</dbReference>
<comment type="subcellular location">
    <subcellularLocation>
        <location evidence="3">Mitochondrion inner membrane</location>
    </subcellularLocation>
</comment>
<protein>
    <recommendedName>
        <fullName evidence="3">COX assembly mitochondrial protein</fullName>
    </recommendedName>
</protein>
<keyword evidence="3" id="KW-0143">Chaperone</keyword>
<comment type="caution">
    <text evidence="4">The sequence shown here is derived from an EMBL/GenBank/DDBJ whole genome shotgun (WGS) entry which is preliminary data.</text>
</comment>
<comment type="similarity">
    <text evidence="1 3">Belongs to the CMC family.</text>
</comment>
<dbReference type="PANTHER" id="PTHR22977:SF5">
    <property type="entry name" value="COX ASSEMBLY MITOCHONDRIAL PROTEIN HOMOLOG"/>
    <property type="match status" value="1"/>
</dbReference>
<evidence type="ECO:0000313" key="4">
    <source>
        <dbReference type="EMBL" id="KAF7347731.1"/>
    </source>
</evidence>
<dbReference type="Pfam" id="PF08583">
    <property type="entry name" value="Cmc1"/>
    <property type="match status" value="1"/>
</dbReference>
<reference evidence="4" key="1">
    <citation type="submission" date="2020-05" db="EMBL/GenBank/DDBJ databases">
        <title>Mycena genomes resolve the evolution of fungal bioluminescence.</title>
        <authorList>
            <person name="Tsai I.J."/>
        </authorList>
    </citation>
    <scope>NUCLEOTIDE SEQUENCE</scope>
    <source>
        <strain evidence="4">CCC161011</strain>
    </source>
</reference>
<evidence type="ECO:0000256" key="1">
    <source>
        <dbReference type="ARBA" id="ARBA00007347"/>
    </source>
</evidence>
<evidence type="ECO:0000313" key="5">
    <source>
        <dbReference type="Proteomes" id="UP000620124"/>
    </source>
</evidence>
<sequence length="92" mass="10692">MNALSRREEENLLKITKERAVKECHEVVKEFADCVSGRTISVAWACRGQLHKMEECILLYTGPEPYERVRTEYLRLRAEQRAVKLRDGESAP</sequence>
<dbReference type="OrthoDB" id="6224010at2759"/>
<evidence type="ECO:0000256" key="2">
    <source>
        <dbReference type="ARBA" id="ARBA00023157"/>
    </source>
</evidence>
<keyword evidence="3" id="KW-0496">Mitochondrion</keyword>
<name>A0A8H6XWA5_9AGAR</name>
<evidence type="ECO:0000256" key="3">
    <source>
        <dbReference type="RuleBase" id="RU364104"/>
    </source>
</evidence>
<keyword evidence="5" id="KW-1185">Reference proteome</keyword>
<organism evidence="4 5">
    <name type="scientific">Mycena venus</name>
    <dbReference type="NCBI Taxonomy" id="2733690"/>
    <lineage>
        <taxon>Eukaryota</taxon>
        <taxon>Fungi</taxon>
        <taxon>Dikarya</taxon>
        <taxon>Basidiomycota</taxon>
        <taxon>Agaricomycotina</taxon>
        <taxon>Agaricomycetes</taxon>
        <taxon>Agaricomycetidae</taxon>
        <taxon>Agaricales</taxon>
        <taxon>Marasmiineae</taxon>
        <taxon>Mycenaceae</taxon>
        <taxon>Mycena</taxon>
    </lineage>
</organism>
<accession>A0A8H6XWA5</accession>